<dbReference type="InParanoid" id="A0A078AGY3"/>
<proteinExistence type="predicted"/>
<keyword evidence="2" id="KW-0472">Membrane</keyword>
<evidence type="ECO:0000313" key="3">
    <source>
        <dbReference type="EMBL" id="CDW81525.1"/>
    </source>
</evidence>
<dbReference type="Proteomes" id="UP000039865">
    <property type="component" value="Unassembled WGS sequence"/>
</dbReference>
<keyword evidence="2" id="KW-1133">Transmembrane helix</keyword>
<evidence type="ECO:0008006" key="5">
    <source>
        <dbReference type="Google" id="ProtNLM"/>
    </source>
</evidence>
<dbReference type="AlphaFoldDB" id="A0A078AGY3"/>
<gene>
    <name evidence="3" type="primary">Contig10419.g11110</name>
    <name evidence="3" type="ORF">STYLEM_10544</name>
</gene>
<keyword evidence="1" id="KW-0175">Coiled coil</keyword>
<dbReference type="OrthoDB" id="323734at2759"/>
<feature type="transmembrane region" description="Helical" evidence="2">
    <location>
        <begin position="307"/>
        <end position="326"/>
    </location>
</feature>
<sequence length="387" mass="46208">MLRHSSQDGEFIAKDLLVVSWIHTQPIGLENEIDAVLWRNQIEEGFFKLQFLEELLPNTYEKFTDSKYYQYEKNAFNMKKLKKEMESYEKKLKLKHEQLKSFDLYNDQYEMFSLHSLQKDYNIKNQQICQGRLVLREIGLFAGAKATVVKHYVLIIVLGKLFLPFLARYYDYGTFLGFQKWDSYLYQAVELPCMGLILGLNYVFIVVGFIDFQRRVYMMKAVGALINPFKENLDIKYQVFPTIDLTEKHQLFQWFKLRLCAMDFGRKYMNRIFVYCSTFFGAYLFFVIIVLLNFFELIDFQFTRITYMLIIYDIIVVLGVILLMLYNGAIVNHQFIEHRLQLLKIKEALLFIRMNIKEVRDGYKFTGQLKRQIAFVRDQKQMVSISH</sequence>
<evidence type="ECO:0000313" key="4">
    <source>
        <dbReference type="Proteomes" id="UP000039865"/>
    </source>
</evidence>
<feature type="transmembrane region" description="Helical" evidence="2">
    <location>
        <begin position="189"/>
        <end position="210"/>
    </location>
</feature>
<dbReference type="EMBL" id="CCKQ01010035">
    <property type="protein sequence ID" value="CDW81525.1"/>
    <property type="molecule type" value="Genomic_DNA"/>
</dbReference>
<keyword evidence="4" id="KW-1185">Reference proteome</keyword>
<protein>
    <recommendedName>
        <fullName evidence="5">Transmembrane protein</fullName>
    </recommendedName>
</protein>
<name>A0A078AGY3_STYLE</name>
<keyword evidence="2" id="KW-0812">Transmembrane</keyword>
<feature type="coiled-coil region" evidence="1">
    <location>
        <begin position="71"/>
        <end position="98"/>
    </location>
</feature>
<reference evidence="3 4" key="1">
    <citation type="submission" date="2014-06" db="EMBL/GenBank/DDBJ databases">
        <authorList>
            <person name="Swart Estienne"/>
        </authorList>
    </citation>
    <scope>NUCLEOTIDE SEQUENCE [LARGE SCALE GENOMIC DNA]</scope>
    <source>
        <strain evidence="3 4">130c</strain>
    </source>
</reference>
<organism evidence="3 4">
    <name type="scientific">Stylonychia lemnae</name>
    <name type="common">Ciliate</name>
    <dbReference type="NCBI Taxonomy" id="5949"/>
    <lineage>
        <taxon>Eukaryota</taxon>
        <taxon>Sar</taxon>
        <taxon>Alveolata</taxon>
        <taxon>Ciliophora</taxon>
        <taxon>Intramacronucleata</taxon>
        <taxon>Spirotrichea</taxon>
        <taxon>Stichotrichia</taxon>
        <taxon>Sporadotrichida</taxon>
        <taxon>Oxytrichidae</taxon>
        <taxon>Stylonychinae</taxon>
        <taxon>Stylonychia</taxon>
    </lineage>
</organism>
<feature type="transmembrane region" description="Helical" evidence="2">
    <location>
        <begin position="152"/>
        <end position="169"/>
    </location>
</feature>
<feature type="transmembrane region" description="Helical" evidence="2">
    <location>
        <begin position="272"/>
        <end position="295"/>
    </location>
</feature>
<accession>A0A078AGY3</accession>
<evidence type="ECO:0000256" key="2">
    <source>
        <dbReference type="SAM" id="Phobius"/>
    </source>
</evidence>
<evidence type="ECO:0000256" key="1">
    <source>
        <dbReference type="SAM" id="Coils"/>
    </source>
</evidence>